<protein>
    <submittedName>
        <fullName evidence="3">Alpha/beta fold family hydrolase</fullName>
    </submittedName>
</protein>
<dbReference type="OrthoDB" id="9808398at2"/>
<gene>
    <name evidence="3" type="ORF">STAT_620</name>
</gene>
<keyword evidence="4" id="KW-1185">Reference proteome</keyword>
<dbReference type="SUPFAM" id="SSF53474">
    <property type="entry name" value="alpha/beta-Hydrolases"/>
    <property type="match status" value="1"/>
</dbReference>
<dbReference type="GO" id="GO:0016787">
    <property type="term" value="F:hydrolase activity"/>
    <property type="evidence" value="ECO:0007669"/>
    <property type="project" value="UniProtKB-KW"/>
</dbReference>
<evidence type="ECO:0000313" key="4">
    <source>
        <dbReference type="Proteomes" id="UP000263619"/>
    </source>
</evidence>
<feature type="domain" description="AB hydrolase-1" evidence="2">
    <location>
        <begin position="14"/>
        <end position="115"/>
    </location>
</feature>
<dbReference type="Pfam" id="PF00561">
    <property type="entry name" value="Abhydrolase_1"/>
    <property type="match status" value="1"/>
</dbReference>
<keyword evidence="1 3" id="KW-0378">Hydrolase</keyword>
<dbReference type="InterPro" id="IPR029058">
    <property type="entry name" value="AB_hydrolase_fold"/>
</dbReference>
<organism evidence="3 4">
    <name type="scientific">Blattabacterium cuenoti STAT</name>
    <dbReference type="NCBI Taxonomy" id="1457030"/>
    <lineage>
        <taxon>Bacteria</taxon>
        <taxon>Pseudomonadati</taxon>
        <taxon>Bacteroidota</taxon>
        <taxon>Flavobacteriia</taxon>
        <taxon>Flavobacteriales</taxon>
        <taxon>Blattabacteriaceae</taxon>
        <taxon>Blattabacterium</taxon>
    </lineage>
</organism>
<reference evidence="3 4" key="1">
    <citation type="submission" date="2014-06" db="EMBL/GenBank/DDBJ databases">
        <title>Genome sequence of the intracellular symbiont Blattabacterium cuenoti, strain STAT from the wood feeding cockroach Salganea taiwanensis taiwanensis.</title>
        <authorList>
            <person name="Kinjo Y."/>
            <person name="Ohkuma M."/>
            <person name="Tokuda G."/>
        </authorList>
    </citation>
    <scope>NUCLEOTIDE SEQUENCE [LARGE SCALE GENOMIC DNA]</scope>
    <source>
        <strain evidence="3 4">STAT</strain>
    </source>
</reference>
<name>A0A224ALD6_9FLAO</name>
<dbReference type="PANTHER" id="PTHR46118:SF4">
    <property type="entry name" value="PROTEIN ABHD11"/>
    <property type="match status" value="1"/>
</dbReference>
<dbReference type="Gene3D" id="3.40.50.1820">
    <property type="entry name" value="alpha/beta hydrolase"/>
    <property type="match status" value="1"/>
</dbReference>
<accession>A0A224ALD6</accession>
<dbReference type="AlphaFoldDB" id="A0A224ALD6"/>
<evidence type="ECO:0000259" key="2">
    <source>
        <dbReference type="Pfam" id="PF00561"/>
    </source>
</evidence>
<sequence>MILHSNIYGSGSSILVFHGLFGNGENWVSFARKFENNYQVHLLDIRNHGKSFFSEKMNYDLISKDILEYIYYHKLNHPILLGHSMGGRAVMRFSIKYPKIPKKIIIVDISPKGRINNQKKLIHILKKVNFNIINTKKDLDFFLKKWISDLKIRSFFSYKCTKKQKNGKLCFHFSLLNIEKNYDSLIYEEIKNGSYYGPTLFLRGEYSNFILDKDYNYTRTLFPKSKIWIVKKSNHWIHIDNPMDFYKKISIFLNET</sequence>
<dbReference type="Proteomes" id="UP000263619">
    <property type="component" value="Chromosome"/>
</dbReference>
<dbReference type="EMBL" id="AP014608">
    <property type="protein sequence ID" value="BBA17520.1"/>
    <property type="molecule type" value="Genomic_DNA"/>
</dbReference>
<evidence type="ECO:0000313" key="3">
    <source>
        <dbReference type="EMBL" id="BBA17520.1"/>
    </source>
</evidence>
<dbReference type="RefSeq" id="WP_119305803.1">
    <property type="nucleotide sequence ID" value="NZ_AP014608.1"/>
</dbReference>
<dbReference type="InterPro" id="IPR000073">
    <property type="entry name" value="AB_hydrolase_1"/>
</dbReference>
<proteinExistence type="predicted"/>
<evidence type="ECO:0000256" key="1">
    <source>
        <dbReference type="ARBA" id="ARBA00022801"/>
    </source>
</evidence>
<dbReference type="PANTHER" id="PTHR46118">
    <property type="entry name" value="PROTEIN ABHD11"/>
    <property type="match status" value="1"/>
</dbReference>